<feature type="chain" id="PRO_5015682427" evidence="3">
    <location>
        <begin position="24"/>
        <end position="490"/>
    </location>
</feature>
<comment type="similarity">
    <text evidence="1">Belongs to the transglycosylase Slt family.</text>
</comment>
<evidence type="ECO:0000259" key="4">
    <source>
        <dbReference type="PROSITE" id="PS51782"/>
    </source>
</evidence>
<dbReference type="Proteomes" id="UP000245370">
    <property type="component" value="Unassembled WGS sequence"/>
</dbReference>
<dbReference type="RefSeq" id="WP_109359883.1">
    <property type="nucleotide sequence ID" value="NZ_QFRJ01000008.1"/>
</dbReference>
<dbReference type="GO" id="GO:0008932">
    <property type="term" value="F:lytic endotransglycosylase activity"/>
    <property type="evidence" value="ECO:0007669"/>
    <property type="project" value="TreeGrafter"/>
</dbReference>
<dbReference type="InterPro" id="IPR018392">
    <property type="entry name" value="LysM"/>
</dbReference>
<feature type="region of interest" description="Disordered" evidence="2">
    <location>
        <begin position="427"/>
        <end position="449"/>
    </location>
</feature>
<reference evidence="5 6" key="1">
    <citation type="submission" date="2018-05" db="EMBL/GenBank/DDBJ databases">
        <title>Brumimicrobium oceani sp. nov., isolated from coastal sediment.</title>
        <authorList>
            <person name="Kou Y."/>
        </authorList>
    </citation>
    <scope>NUCLEOTIDE SEQUENCE [LARGE SCALE GENOMIC DNA]</scope>
    <source>
        <strain evidence="5 6">C305</strain>
    </source>
</reference>
<dbReference type="InterPro" id="IPR036779">
    <property type="entry name" value="LysM_dom_sf"/>
</dbReference>
<dbReference type="Gene3D" id="1.10.530.10">
    <property type="match status" value="1"/>
</dbReference>
<dbReference type="SUPFAM" id="SSF54106">
    <property type="entry name" value="LysM domain"/>
    <property type="match status" value="2"/>
</dbReference>
<dbReference type="GO" id="GO:0016020">
    <property type="term" value="C:membrane"/>
    <property type="evidence" value="ECO:0007669"/>
    <property type="project" value="InterPro"/>
</dbReference>
<comment type="caution">
    <text evidence="5">The sequence shown here is derived from an EMBL/GenBank/DDBJ whole genome shotgun (WGS) entry which is preliminary data.</text>
</comment>
<reference evidence="5 6" key="2">
    <citation type="submission" date="2018-05" db="EMBL/GenBank/DDBJ databases">
        <authorList>
            <person name="Lanie J.A."/>
            <person name="Ng W.-L."/>
            <person name="Kazmierczak K.M."/>
            <person name="Andrzejewski T.M."/>
            <person name="Davidsen T.M."/>
            <person name="Wayne K.J."/>
            <person name="Tettelin H."/>
            <person name="Glass J.I."/>
            <person name="Rusch D."/>
            <person name="Podicherti R."/>
            <person name="Tsui H.-C.T."/>
            <person name="Winkler M.E."/>
        </authorList>
    </citation>
    <scope>NUCLEOTIDE SEQUENCE [LARGE SCALE GENOMIC DNA]</scope>
    <source>
        <strain evidence="5 6">C305</strain>
    </source>
</reference>
<proteinExistence type="inferred from homology"/>
<evidence type="ECO:0000256" key="1">
    <source>
        <dbReference type="ARBA" id="ARBA00007734"/>
    </source>
</evidence>
<dbReference type="SUPFAM" id="SSF53955">
    <property type="entry name" value="Lysozyme-like"/>
    <property type="match status" value="1"/>
</dbReference>
<dbReference type="InterPro" id="IPR000189">
    <property type="entry name" value="Transglyc_AS"/>
</dbReference>
<dbReference type="GO" id="GO:0000270">
    <property type="term" value="P:peptidoglycan metabolic process"/>
    <property type="evidence" value="ECO:0007669"/>
    <property type="project" value="InterPro"/>
</dbReference>
<dbReference type="SMART" id="SM00257">
    <property type="entry name" value="LysM"/>
    <property type="match status" value="2"/>
</dbReference>
<dbReference type="PROSITE" id="PS00922">
    <property type="entry name" value="TRANSGLYCOSYLASE"/>
    <property type="match status" value="1"/>
</dbReference>
<dbReference type="CDD" id="cd16894">
    <property type="entry name" value="MltD-like"/>
    <property type="match status" value="1"/>
</dbReference>
<evidence type="ECO:0000313" key="6">
    <source>
        <dbReference type="Proteomes" id="UP000245370"/>
    </source>
</evidence>
<feature type="domain" description="LysM" evidence="4">
    <location>
        <begin position="375"/>
        <end position="418"/>
    </location>
</feature>
<keyword evidence="3" id="KW-0732">Signal</keyword>
<dbReference type="Pfam" id="PF01464">
    <property type="entry name" value="SLT"/>
    <property type="match status" value="1"/>
</dbReference>
<sequence>MIKHVNKLVLQTLVLFIGFIAFGQTDTIVQKDTSEVIEYEQFLRVVENTLEGYYKDFSSTDQQTDSIIKALGYDEEDVPEFEDSIYCQRIAAMNEMSPFQLECNRDVVRVLKFFAKNRRGFTSVVLGRSKLYFTLYEEKLAKHNMPLELKYLSVIESGLRPQVKSRAGALGLWQFMYRTGKYYGLDQNSYIDERMDPELATEAACLYLKKLYGLYNDWNMALAAYNAGPGNVNKAIRRSGGKMTYWEIRPFLPRETQGYVPNFIAMSYMLTYHAEHNIKAREAKFHDFETDTVCLRDGLHMNVIDSLTQWSVEDIQALNPVYKTTYIPKTTPPQCISIPTEYLGRWIEMEDSIYALDSLIYESIVEEEEVNQEVTIHYVRSGQTLGHIAGRYGVKVREIMEWNNMRSTRLSIGQRLTIYSDGAAPKPKAAAAKTNERPKTPITGPSHTIKSGESLWTIAKDKGISVDELKRLNPGVNYRDLKVGQKIRVK</sequence>
<dbReference type="Gene3D" id="3.10.350.10">
    <property type="entry name" value="LysM domain"/>
    <property type="match status" value="2"/>
</dbReference>
<dbReference type="InterPro" id="IPR008258">
    <property type="entry name" value="Transglycosylase_SLT_dom_1"/>
</dbReference>
<dbReference type="Pfam" id="PF01476">
    <property type="entry name" value="LysM"/>
    <property type="match status" value="2"/>
</dbReference>
<dbReference type="PANTHER" id="PTHR33734:SF22">
    <property type="entry name" value="MEMBRANE-BOUND LYTIC MUREIN TRANSGLYCOSYLASE D"/>
    <property type="match status" value="1"/>
</dbReference>
<dbReference type="PANTHER" id="PTHR33734">
    <property type="entry name" value="LYSM DOMAIN-CONTAINING GPI-ANCHORED PROTEIN 2"/>
    <property type="match status" value="1"/>
</dbReference>
<dbReference type="InterPro" id="IPR023346">
    <property type="entry name" value="Lysozyme-like_dom_sf"/>
</dbReference>
<evidence type="ECO:0000256" key="3">
    <source>
        <dbReference type="SAM" id="SignalP"/>
    </source>
</evidence>
<name>A0A2U2XBU9_9FLAO</name>
<gene>
    <name evidence="5" type="ORF">DIT68_11130</name>
</gene>
<evidence type="ECO:0000313" key="5">
    <source>
        <dbReference type="EMBL" id="PWH85181.1"/>
    </source>
</evidence>
<protein>
    <submittedName>
        <fullName evidence="5">Lytic transglycosylase</fullName>
    </submittedName>
</protein>
<dbReference type="EMBL" id="QFRJ01000008">
    <property type="protein sequence ID" value="PWH85181.1"/>
    <property type="molecule type" value="Genomic_DNA"/>
</dbReference>
<feature type="signal peptide" evidence="3">
    <location>
        <begin position="1"/>
        <end position="23"/>
    </location>
</feature>
<dbReference type="OrthoDB" id="9815002at2"/>
<accession>A0A2U2XBU9</accession>
<dbReference type="CDD" id="cd00118">
    <property type="entry name" value="LysM"/>
    <property type="match status" value="2"/>
</dbReference>
<evidence type="ECO:0000256" key="2">
    <source>
        <dbReference type="SAM" id="MobiDB-lite"/>
    </source>
</evidence>
<feature type="domain" description="LysM" evidence="4">
    <location>
        <begin position="445"/>
        <end position="489"/>
    </location>
</feature>
<dbReference type="PROSITE" id="PS51782">
    <property type="entry name" value="LYSM"/>
    <property type="match status" value="2"/>
</dbReference>
<keyword evidence="6" id="KW-1185">Reference proteome</keyword>
<dbReference type="AlphaFoldDB" id="A0A2U2XBU9"/>
<organism evidence="5 6">
    <name type="scientific">Brumimicrobium oceani</name>
    <dbReference type="NCBI Taxonomy" id="2100725"/>
    <lineage>
        <taxon>Bacteria</taxon>
        <taxon>Pseudomonadati</taxon>
        <taxon>Bacteroidota</taxon>
        <taxon>Flavobacteriia</taxon>
        <taxon>Flavobacteriales</taxon>
        <taxon>Crocinitomicaceae</taxon>
        <taxon>Brumimicrobium</taxon>
    </lineage>
</organism>